<accession>A0A1I7WHV3</accession>
<evidence type="ECO:0000313" key="2">
    <source>
        <dbReference type="WBParaSite" id="Hba_04581"/>
    </source>
</evidence>
<dbReference type="AlphaFoldDB" id="A0A1I7WHV3"/>
<proteinExistence type="predicted"/>
<reference evidence="2" key="1">
    <citation type="submission" date="2016-11" db="UniProtKB">
        <authorList>
            <consortium name="WormBaseParasite"/>
        </authorList>
    </citation>
    <scope>IDENTIFICATION</scope>
</reference>
<evidence type="ECO:0000313" key="1">
    <source>
        <dbReference type="Proteomes" id="UP000095283"/>
    </source>
</evidence>
<organism evidence="1 2">
    <name type="scientific">Heterorhabditis bacteriophora</name>
    <name type="common">Entomopathogenic nematode worm</name>
    <dbReference type="NCBI Taxonomy" id="37862"/>
    <lineage>
        <taxon>Eukaryota</taxon>
        <taxon>Metazoa</taxon>
        <taxon>Ecdysozoa</taxon>
        <taxon>Nematoda</taxon>
        <taxon>Chromadorea</taxon>
        <taxon>Rhabditida</taxon>
        <taxon>Rhabditina</taxon>
        <taxon>Rhabditomorpha</taxon>
        <taxon>Strongyloidea</taxon>
        <taxon>Heterorhabditidae</taxon>
        <taxon>Heterorhabditis</taxon>
    </lineage>
</organism>
<dbReference type="WBParaSite" id="Hba_04581">
    <property type="protein sequence ID" value="Hba_04581"/>
    <property type="gene ID" value="Hba_04581"/>
</dbReference>
<protein>
    <submittedName>
        <fullName evidence="2">Transposase</fullName>
    </submittedName>
</protein>
<name>A0A1I7WHV3_HETBA</name>
<dbReference type="Proteomes" id="UP000095283">
    <property type="component" value="Unplaced"/>
</dbReference>
<sequence length="97" mass="11039">MRGCKRNEIVSTQWISGSEWCSSNSKDCPIISLSSISEEMIDKHNCQIDGSATNTHVHLAHIQLTNTIEVNRFSKKRKKVKLNKYGTLRKLGNNYSE</sequence>
<keyword evidence="1" id="KW-1185">Reference proteome</keyword>